<feature type="domain" description="Wax synthase" evidence="9">
    <location>
        <begin position="237"/>
        <end position="317"/>
    </location>
</feature>
<dbReference type="PANTHER" id="PTHR31595:SF57">
    <property type="entry name" value="OS04G0481900 PROTEIN"/>
    <property type="match status" value="1"/>
</dbReference>
<keyword evidence="6 8" id="KW-1133">Transmembrane helix</keyword>
<feature type="transmembrane region" description="Helical" evidence="8">
    <location>
        <begin position="207"/>
        <end position="230"/>
    </location>
</feature>
<protein>
    <recommendedName>
        <fullName evidence="9">Wax synthase domain-containing protein</fullName>
    </recommendedName>
</protein>
<comment type="similarity">
    <text evidence="3">Belongs to the wax synthase family.</text>
</comment>
<dbReference type="InterPro" id="IPR044851">
    <property type="entry name" value="Wax_synthase"/>
</dbReference>
<feature type="transmembrane region" description="Helical" evidence="8">
    <location>
        <begin position="78"/>
        <end position="97"/>
    </location>
</feature>
<evidence type="ECO:0000256" key="1">
    <source>
        <dbReference type="ARBA" id="ARBA00004141"/>
    </source>
</evidence>
<accession>A0A0D7BF96</accession>
<feature type="transmembrane region" description="Helical" evidence="8">
    <location>
        <begin position="23"/>
        <end position="42"/>
    </location>
</feature>
<proteinExistence type="inferred from homology"/>
<sequence length="394" mass="45036">MSCTAPRFGIAPPSVHLDGARPYLTHFVPVQLVYFVGAILITIPNTRPLRLALFPLFLAILWRTTSQLDMSNGVKEDVAMNLGLLSLVMTVFMRTLTWTFRSQPHLRVVKRRDPCERTRWEIICDAADLCSNFRGIGWDWSIYRRDPTITVTKPTSRATFLRQSAFQWFYRSVIFEAILYIALNWPAYEAPNAILDFGLRALRSLCYPAMVFFTLNASYNFYSIIGVGIFRQTPEEWPAFYARPWKSTSLAELWGRDWHQGWRYTFWYIGGKPMSMVFGRVGLVLGAFLASGAYHDALAWGMHRERGNCCWLTPFFVLNGVGLVLEHALYKVTGKRVGGKVGWLWTWAWAIGSILSTYDAECVVELSGSLTACLYTRPIFMIYSIYRAVLSNVA</sequence>
<dbReference type="InterPro" id="IPR032805">
    <property type="entry name" value="Wax_synthase_dom"/>
</dbReference>
<dbReference type="Pfam" id="PF13813">
    <property type="entry name" value="MBOAT_2"/>
    <property type="match status" value="1"/>
</dbReference>
<keyword evidence="4" id="KW-0808">Transferase</keyword>
<evidence type="ECO:0000256" key="3">
    <source>
        <dbReference type="ARBA" id="ARBA00007282"/>
    </source>
</evidence>
<gene>
    <name evidence="10" type="ORF">CYLTODRAFT_237790</name>
</gene>
<evidence type="ECO:0000259" key="9">
    <source>
        <dbReference type="Pfam" id="PF13813"/>
    </source>
</evidence>
<keyword evidence="11" id="KW-1185">Reference proteome</keyword>
<evidence type="ECO:0000256" key="5">
    <source>
        <dbReference type="ARBA" id="ARBA00022692"/>
    </source>
</evidence>
<comment type="pathway">
    <text evidence="2">Secondary metabolite biosynthesis.</text>
</comment>
<evidence type="ECO:0000256" key="6">
    <source>
        <dbReference type="ARBA" id="ARBA00022989"/>
    </source>
</evidence>
<evidence type="ECO:0000256" key="7">
    <source>
        <dbReference type="ARBA" id="ARBA00023136"/>
    </source>
</evidence>
<dbReference type="GO" id="GO:0006629">
    <property type="term" value="P:lipid metabolic process"/>
    <property type="evidence" value="ECO:0007669"/>
    <property type="project" value="InterPro"/>
</dbReference>
<dbReference type="GO" id="GO:0016020">
    <property type="term" value="C:membrane"/>
    <property type="evidence" value="ECO:0007669"/>
    <property type="project" value="UniProtKB-SubCell"/>
</dbReference>
<organism evidence="10 11">
    <name type="scientific">Cylindrobasidium torrendii FP15055 ss-10</name>
    <dbReference type="NCBI Taxonomy" id="1314674"/>
    <lineage>
        <taxon>Eukaryota</taxon>
        <taxon>Fungi</taxon>
        <taxon>Dikarya</taxon>
        <taxon>Basidiomycota</taxon>
        <taxon>Agaricomycotina</taxon>
        <taxon>Agaricomycetes</taxon>
        <taxon>Agaricomycetidae</taxon>
        <taxon>Agaricales</taxon>
        <taxon>Marasmiineae</taxon>
        <taxon>Physalacriaceae</taxon>
        <taxon>Cylindrobasidium</taxon>
    </lineage>
</organism>
<dbReference type="GO" id="GO:0008374">
    <property type="term" value="F:O-acyltransferase activity"/>
    <property type="evidence" value="ECO:0007669"/>
    <property type="project" value="InterPro"/>
</dbReference>
<dbReference type="AlphaFoldDB" id="A0A0D7BF96"/>
<dbReference type="PANTHER" id="PTHR31595">
    <property type="entry name" value="LONG-CHAIN-ALCOHOL O-FATTY-ACYLTRANSFERASE 3-RELATED"/>
    <property type="match status" value="1"/>
</dbReference>
<evidence type="ECO:0000313" key="11">
    <source>
        <dbReference type="Proteomes" id="UP000054007"/>
    </source>
</evidence>
<reference evidence="10 11" key="1">
    <citation type="journal article" date="2015" name="Fungal Genet. Biol.">
        <title>Evolution of novel wood decay mechanisms in Agaricales revealed by the genome sequences of Fistulina hepatica and Cylindrobasidium torrendii.</title>
        <authorList>
            <person name="Floudas D."/>
            <person name="Held B.W."/>
            <person name="Riley R."/>
            <person name="Nagy L.G."/>
            <person name="Koehler G."/>
            <person name="Ransdell A.S."/>
            <person name="Younus H."/>
            <person name="Chow J."/>
            <person name="Chiniquy J."/>
            <person name="Lipzen A."/>
            <person name="Tritt A."/>
            <person name="Sun H."/>
            <person name="Haridas S."/>
            <person name="LaButti K."/>
            <person name="Ohm R.A."/>
            <person name="Kues U."/>
            <person name="Blanchette R.A."/>
            <person name="Grigoriev I.V."/>
            <person name="Minto R.E."/>
            <person name="Hibbett D.S."/>
        </authorList>
    </citation>
    <scope>NUCLEOTIDE SEQUENCE [LARGE SCALE GENOMIC DNA]</scope>
    <source>
        <strain evidence="10 11">FP15055 ss-10</strain>
    </source>
</reference>
<feature type="transmembrane region" description="Helical" evidence="8">
    <location>
        <begin position="49"/>
        <end position="66"/>
    </location>
</feature>
<evidence type="ECO:0000256" key="2">
    <source>
        <dbReference type="ARBA" id="ARBA00005179"/>
    </source>
</evidence>
<evidence type="ECO:0000313" key="10">
    <source>
        <dbReference type="EMBL" id="KIY69183.1"/>
    </source>
</evidence>
<keyword evidence="7 8" id="KW-0472">Membrane</keyword>
<dbReference type="EMBL" id="KN880489">
    <property type="protein sequence ID" value="KIY69183.1"/>
    <property type="molecule type" value="Genomic_DNA"/>
</dbReference>
<evidence type="ECO:0000256" key="4">
    <source>
        <dbReference type="ARBA" id="ARBA00022679"/>
    </source>
</evidence>
<feature type="transmembrane region" description="Helical" evidence="8">
    <location>
        <begin position="168"/>
        <end position="187"/>
    </location>
</feature>
<evidence type="ECO:0000256" key="8">
    <source>
        <dbReference type="SAM" id="Phobius"/>
    </source>
</evidence>
<dbReference type="Proteomes" id="UP000054007">
    <property type="component" value="Unassembled WGS sequence"/>
</dbReference>
<dbReference type="OrthoDB" id="1077582at2759"/>
<keyword evidence="5 8" id="KW-0812">Transmembrane</keyword>
<name>A0A0D7BF96_9AGAR</name>
<feature type="transmembrane region" description="Helical" evidence="8">
    <location>
        <begin position="277"/>
        <end position="295"/>
    </location>
</feature>
<dbReference type="STRING" id="1314674.A0A0D7BF96"/>
<comment type="subcellular location">
    <subcellularLocation>
        <location evidence="1">Membrane</location>
        <topology evidence="1">Multi-pass membrane protein</topology>
    </subcellularLocation>
</comment>
<feature type="transmembrane region" description="Helical" evidence="8">
    <location>
        <begin position="311"/>
        <end position="330"/>
    </location>
</feature>